<feature type="chain" id="PRO_5038375164" evidence="1">
    <location>
        <begin position="28"/>
        <end position="287"/>
    </location>
</feature>
<dbReference type="InterPro" id="IPR000387">
    <property type="entry name" value="Tyr_Pase_dom"/>
</dbReference>
<comment type="caution">
    <text evidence="3">The sequence shown here is derived from an EMBL/GenBank/DDBJ whole genome shotgun (WGS) entry which is preliminary data.</text>
</comment>
<name>A0A0A0I7M9_CLOBO</name>
<dbReference type="EMBL" id="JDRY01000072">
    <property type="protein sequence ID" value="KGM96887.1"/>
    <property type="molecule type" value="Genomic_DNA"/>
</dbReference>
<evidence type="ECO:0000259" key="2">
    <source>
        <dbReference type="PROSITE" id="PS50056"/>
    </source>
</evidence>
<proteinExistence type="predicted"/>
<dbReference type="PROSITE" id="PS50056">
    <property type="entry name" value="TYR_PHOSPHATASE_2"/>
    <property type="match status" value="1"/>
</dbReference>
<dbReference type="Proteomes" id="UP000030014">
    <property type="component" value="Unassembled WGS sequence"/>
</dbReference>
<dbReference type="Gene3D" id="3.90.190.10">
    <property type="entry name" value="Protein tyrosine phosphatase superfamily"/>
    <property type="match status" value="1"/>
</dbReference>
<keyword evidence="1" id="KW-0732">Signal</keyword>
<dbReference type="PROSITE" id="PS00383">
    <property type="entry name" value="TYR_PHOSPHATASE_1"/>
    <property type="match status" value="1"/>
</dbReference>
<evidence type="ECO:0000256" key="1">
    <source>
        <dbReference type="SAM" id="SignalP"/>
    </source>
</evidence>
<reference evidence="3 4" key="1">
    <citation type="submission" date="2014-01" db="EMBL/GenBank/DDBJ databases">
        <title>Plasmidome dynamics in the species complex Clostridium novyi sensu lato converts strains of independent lineages into distinctly different pathogens.</title>
        <authorList>
            <person name="Skarin H."/>
            <person name="Segerman B."/>
        </authorList>
    </citation>
    <scope>NUCLEOTIDE SEQUENCE [LARGE SCALE GENOMIC DNA]</scope>
    <source>
        <strain evidence="3 4">DC5</strain>
    </source>
</reference>
<feature type="domain" description="Tyrosine specific protein phosphatases" evidence="2">
    <location>
        <begin position="190"/>
        <end position="239"/>
    </location>
</feature>
<evidence type="ECO:0000313" key="4">
    <source>
        <dbReference type="Proteomes" id="UP000030014"/>
    </source>
</evidence>
<evidence type="ECO:0000313" key="3">
    <source>
        <dbReference type="EMBL" id="KGM96887.1"/>
    </source>
</evidence>
<dbReference type="InterPro" id="IPR016130">
    <property type="entry name" value="Tyr_Pase_AS"/>
</dbReference>
<sequence>MKNYMKKTNFCFTLFILLFLISIPVNAKLTSTDAPVPPKPLVVLDSNSTSPLPSFFRIIPELNISGSKQFTPTQLKNIQDKINSKNLYIVDLREESHGFINDNTAISFYLPRNYINDNFNTHEILKKEKSDLDSIKNTENLNIYDQMGTLKATLKPDKVLSEKKLTTHNKINYVRLPVIDNYVPSLEIVDKFIKLIKDKPHKSHLHFHCKEGQGRTTMFMAMYEMMHNEKNFTLDEILKHQQDAGGIVLTGNPARATFLKNFYDYTTENKKNNFHTSYSQWLKNKNS</sequence>
<dbReference type="InterPro" id="IPR029021">
    <property type="entry name" value="Prot-tyrosine_phosphatase-like"/>
</dbReference>
<protein>
    <submittedName>
        <fullName evidence="3">Phosphatase</fullName>
    </submittedName>
</protein>
<accession>A0A0A0I7M9</accession>
<gene>
    <name evidence="3" type="ORF">Z955_12780</name>
</gene>
<dbReference type="RefSeq" id="WP_039259874.1">
    <property type="nucleotide sequence ID" value="NZ_JDRY01000072.1"/>
</dbReference>
<dbReference type="SMART" id="SM01301">
    <property type="entry name" value="PTPlike_phytase"/>
    <property type="match status" value="1"/>
</dbReference>
<dbReference type="Pfam" id="PF14566">
    <property type="entry name" value="PTPlike_phytase"/>
    <property type="match status" value="1"/>
</dbReference>
<dbReference type="AlphaFoldDB" id="A0A0A0I7M9"/>
<organism evidence="3 4">
    <name type="scientific">Clostridium botulinum C/D str. DC5</name>
    <dbReference type="NCBI Taxonomy" id="1443128"/>
    <lineage>
        <taxon>Bacteria</taxon>
        <taxon>Bacillati</taxon>
        <taxon>Bacillota</taxon>
        <taxon>Clostridia</taxon>
        <taxon>Eubacteriales</taxon>
        <taxon>Clostridiaceae</taxon>
        <taxon>Clostridium</taxon>
    </lineage>
</organism>
<feature type="signal peptide" evidence="1">
    <location>
        <begin position="1"/>
        <end position="27"/>
    </location>
</feature>
<dbReference type="SUPFAM" id="SSF52799">
    <property type="entry name" value="(Phosphotyrosine protein) phosphatases II"/>
    <property type="match status" value="1"/>
</dbReference>